<name>A0A6J5RYD1_9CAUD</name>
<evidence type="ECO:0000256" key="2">
    <source>
        <dbReference type="SAM" id="Phobius"/>
    </source>
</evidence>
<accession>A0A6J5RYD1</accession>
<feature type="transmembrane region" description="Helical" evidence="2">
    <location>
        <begin position="327"/>
        <end position="346"/>
    </location>
</feature>
<keyword evidence="2" id="KW-1133">Transmembrane helix</keyword>
<feature type="transmembrane region" description="Helical" evidence="2">
    <location>
        <begin position="417"/>
        <end position="435"/>
    </location>
</feature>
<keyword evidence="2" id="KW-0812">Transmembrane</keyword>
<evidence type="ECO:0000256" key="1">
    <source>
        <dbReference type="SAM" id="Coils"/>
    </source>
</evidence>
<gene>
    <name evidence="3" type="ORF">UFOVP1336_37</name>
</gene>
<feature type="transmembrane region" description="Helical" evidence="2">
    <location>
        <begin position="391"/>
        <end position="411"/>
    </location>
</feature>
<reference evidence="3" key="1">
    <citation type="submission" date="2020-05" db="EMBL/GenBank/DDBJ databases">
        <authorList>
            <person name="Chiriac C."/>
            <person name="Salcher M."/>
            <person name="Ghai R."/>
            <person name="Kavagutti S V."/>
        </authorList>
    </citation>
    <scope>NUCLEOTIDE SEQUENCE</scope>
</reference>
<proteinExistence type="predicted"/>
<organism evidence="3">
    <name type="scientific">uncultured Caudovirales phage</name>
    <dbReference type="NCBI Taxonomy" id="2100421"/>
    <lineage>
        <taxon>Viruses</taxon>
        <taxon>Duplodnaviria</taxon>
        <taxon>Heunggongvirae</taxon>
        <taxon>Uroviricota</taxon>
        <taxon>Caudoviricetes</taxon>
        <taxon>Peduoviridae</taxon>
        <taxon>Maltschvirus</taxon>
        <taxon>Maltschvirus maltsch</taxon>
    </lineage>
</organism>
<keyword evidence="1" id="KW-0175">Coiled coil</keyword>
<feature type="transmembrane region" description="Helical" evidence="2">
    <location>
        <begin position="294"/>
        <end position="320"/>
    </location>
</feature>
<feature type="coiled-coil region" evidence="1">
    <location>
        <begin position="604"/>
        <end position="631"/>
    </location>
</feature>
<evidence type="ECO:0000313" key="3">
    <source>
        <dbReference type="EMBL" id="CAB4199437.1"/>
    </source>
</evidence>
<keyword evidence="2" id="KW-0472">Membrane</keyword>
<sequence length="820" mass="87334">MREQIGIDVTARDLASRELQQVNSAVNRLSASAGGAVKPINNLTGSQMSAGQSAFFMLQNVLAVQQGIMILTGLMTPMVNAARDWNESFSKTNTILGEHANVLTEAAATSARTMGLSGNQLLKYGSEYANLFRAMKLTEEQSANMSLATVQLASDISSFNNIPMDDALGKLKSALVGEYLPMRAVGAQLNEIIVAEEGLRLGLAETKKELTAQDKVMARFSVIVGQLDLTIGDFARTQWGLANQQRVATAAMDDMQRKAGQALLPVFLSLTQASIGMMEVILPLIVALGTQFPAVLIGVTAAYFFYASGATTAAAATAMFLTTLRGVLTTFLPMIAVGLAVFAAFALLDSQFHIVTIAFEVLGAAAKFVGDILRDSIVWVIDQLKNSPLPAVLALISVGFNVMGSIVGAITSKISEMSSGFNILGAIASVVGTIIKTAFDILLFPINLVVNGITWLLELLGVELPPELKAMTESIKGGFGDASDAVSKFGSEAEATAFATETAARDIIGRAIPGMEGVASDFFSTLPDAADRASESTLKRTSSIMAGIASSLSQGKNEVKDAIANLKKAMDEAMNPKKESKQLNKFLDSKKLKEALKSQDAAVRAAAMEAEQKAKERLFALENNVADLALESGMTYDQAYGEAAKTLTDKLFAEQAARDKEIANKQRDNWHHYGGATMDAYMQGMRDMAPEMRDHLEQLLRDLVPIIEAHSPPGFKSPLHNIKDWGKGTMGAFGDGMVSAGEGLRQSANAAISAVRPVFGGAPQLAIENAGAGRGVVINNNFQPGSVRKDEDIRRITERIHMQARLRGSIHNGGSASIAQ</sequence>
<protein>
    <submittedName>
        <fullName evidence="3">Uncharacterized protein</fullName>
    </submittedName>
</protein>
<dbReference type="EMBL" id="LR797285">
    <property type="protein sequence ID" value="CAB4199437.1"/>
    <property type="molecule type" value="Genomic_DNA"/>
</dbReference>